<reference evidence="2" key="1">
    <citation type="submission" date="2023-03" db="EMBL/GenBank/DDBJ databases">
        <title>Massive genome expansion in bonnet fungi (Mycena s.s.) driven by repeated elements and novel gene families across ecological guilds.</title>
        <authorList>
            <consortium name="Lawrence Berkeley National Laboratory"/>
            <person name="Harder C.B."/>
            <person name="Miyauchi S."/>
            <person name="Viragh M."/>
            <person name="Kuo A."/>
            <person name="Thoen E."/>
            <person name="Andreopoulos B."/>
            <person name="Lu D."/>
            <person name="Skrede I."/>
            <person name="Drula E."/>
            <person name="Henrissat B."/>
            <person name="Morin E."/>
            <person name="Kohler A."/>
            <person name="Barry K."/>
            <person name="LaButti K."/>
            <person name="Morin E."/>
            <person name="Salamov A."/>
            <person name="Lipzen A."/>
            <person name="Mereny Z."/>
            <person name="Hegedus B."/>
            <person name="Baldrian P."/>
            <person name="Stursova M."/>
            <person name="Weitz H."/>
            <person name="Taylor A."/>
            <person name="Grigoriev I.V."/>
            <person name="Nagy L.G."/>
            <person name="Martin F."/>
            <person name="Kauserud H."/>
        </authorList>
    </citation>
    <scope>NUCLEOTIDE SEQUENCE</scope>
    <source>
        <strain evidence="2">CBHHK188m</strain>
    </source>
</reference>
<accession>A0AAD7I7Y0</accession>
<feature type="compositionally biased region" description="Low complexity" evidence="1">
    <location>
        <begin position="140"/>
        <end position="157"/>
    </location>
</feature>
<evidence type="ECO:0000256" key="1">
    <source>
        <dbReference type="SAM" id="MobiDB-lite"/>
    </source>
</evidence>
<feature type="compositionally biased region" description="Polar residues" evidence="1">
    <location>
        <begin position="103"/>
        <end position="126"/>
    </location>
</feature>
<dbReference type="Proteomes" id="UP001215280">
    <property type="component" value="Unassembled WGS sequence"/>
</dbReference>
<comment type="caution">
    <text evidence="2">The sequence shown here is derived from an EMBL/GenBank/DDBJ whole genome shotgun (WGS) entry which is preliminary data.</text>
</comment>
<feature type="region of interest" description="Disordered" evidence="1">
    <location>
        <begin position="197"/>
        <end position="240"/>
    </location>
</feature>
<sequence>MGLATPPDDTHDAPAGGVVWPTLNSKKSVGSIGRNAASLAGRMFHRTRSKSSTSTLSSVEASSPPPPMPVPAMPSPPALKLDSTPFVIPPIQTSLHGEDPGDSPTSSTPIGDPFVSQSITPSTAKPKSSLPHTRPPNLVLTTSTSPPAALLPLPKTAPETRPASWMSVSSDVSSGGSSSVAQSPLFDKAIFDAFPSVPQMPPPHTHTQSYAHAGASALSAGPVRPLPVSPAGAMTSPPPAYSEYALGGGAGLPLLGRLAETQRRVNPLP</sequence>
<organism evidence="2 3">
    <name type="scientific">Mycena maculata</name>
    <dbReference type="NCBI Taxonomy" id="230809"/>
    <lineage>
        <taxon>Eukaryota</taxon>
        <taxon>Fungi</taxon>
        <taxon>Dikarya</taxon>
        <taxon>Basidiomycota</taxon>
        <taxon>Agaricomycotina</taxon>
        <taxon>Agaricomycetes</taxon>
        <taxon>Agaricomycetidae</taxon>
        <taxon>Agaricales</taxon>
        <taxon>Marasmiineae</taxon>
        <taxon>Mycenaceae</taxon>
        <taxon>Mycena</taxon>
    </lineage>
</organism>
<dbReference type="AlphaFoldDB" id="A0AAD7I7Y0"/>
<evidence type="ECO:0000313" key="2">
    <source>
        <dbReference type="EMBL" id="KAJ7736750.1"/>
    </source>
</evidence>
<feature type="compositionally biased region" description="Pro residues" evidence="1">
    <location>
        <begin position="63"/>
        <end position="77"/>
    </location>
</feature>
<feature type="compositionally biased region" description="Low complexity" evidence="1">
    <location>
        <begin position="50"/>
        <end position="62"/>
    </location>
</feature>
<name>A0AAD7I7Y0_9AGAR</name>
<proteinExistence type="predicted"/>
<feature type="compositionally biased region" description="Low complexity" evidence="1">
    <location>
        <begin position="167"/>
        <end position="179"/>
    </location>
</feature>
<evidence type="ECO:0000313" key="3">
    <source>
        <dbReference type="Proteomes" id="UP001215280"/>
    </source>
</evidence>
<keyword evidence="3" id="KW-1185">Reference proteome</keyword>
<gene>
    <name evidence="2" type="ORF">DFH07DRAFT_97507</name>
</gene>
<dbReference type="EMBL" id="JARJLG010000147">
    <property type="protein sequence ID" value="KAJ7736750.1"/>
    <property type="molecule type" value="Genomic_DNA"/>
</dbReference>
<protein>
    <submittedName>
        <fullName evidence="2">Uncharacterized protein</fullName>
    </submittedName>
</protein>
<feature type="region of interest" description="Disordered" evidence="1">
    <location>
        <begin position="1"/>
        <end position="179"/>
    </location>
</feature>